<dbReference type="InterPro" id="IPR036047">
    <property type="entry name" value="F-box-like_dom_sf"/>
</dbReference>
<dbReference type="GO" id="GO:0019005">
    <property type="term" value="C:SCF ubiquitin ligase complex"/>
    <property type="evidence" value="ECO:0007669"/>
    <property type="project" value="TreeGrafter"/>
</dbReference>
<dbReference type="Pfam" id="PF12937">
    <property type="entry name" value="F-box-like"/>
    <property type="match status" value="1"/>
</dbReference>
<evidence type="ECO:0000259" key="1">
    <source>
        <dbReference type="Pfam" id="PF12937"/>
    </source>
</evidence>
<dbReference type="Pfam" id="PF25372">
    <property type="entry name" value="DUF7885"/>
    <property type="match status" value="1"/>
</dbReference>
<dbReference type="InterPro" id="IPR006553">
    <property type="entry name" value="Leu-rich_rpt_Cys-con_subtyp"/>
</dbReference>
<dbReference type="SUPFAM" id="SSF81383">
    <property type="entry name" value="F-box domain"/>
    <property type="match status" value="1"/>
</dbReference>
<dbReference type="PANTHER" id="PTHR13318">
    <property type="entry name" value="PARTNER OF PAIRED, ISOFORM B-RELATED"/>
    <property type="match status" value="1"/>
</dbReference>
<dbReference type="InterPro" id="IPR032675">
    <property type="entry name" value="LRR_dom_sf"/>
</dbReference>
<dbReference type="GO" id="GO:0031146">
    <property type="term" value="P:SCF-dependent proteasomal ubiquitin-dependent protein catabolic process"/>
    <property type="evidence" value="ECO:0007669"/>
    <property type="project" value="TreeGrafter"/>
</dbReference>
<feature type="domain" description="F-box" evidence="1">
    <location>
        <begin position="37"/>
        <end position="67"/>
    </location>
</feature>
<protein>
    <submittedName>
        <fullName evidence="3">Uncharacterized protein</fullName>
    </submittedName>
</protein>
<dbReference type="AlphaFoldDB" id="A0A0D6QXC2"/>
<dbReference type="SMART" id="SM00367">
    <property type="entry name" value="LRR_CC"/>
    <property type="match status" value="4"/>
</dbReference>
<dbReference type="InterPro" id="IPR001810">
    <property type="entry name" value="F-box_dom"/>
</dbReference>
<dbReference type="SUPFAM" id="SSF52047">
    <property type="entry name" value="RNI-like"/>
    <property type="match status" value="1"/>
</dbReference>
<organism evidence="3">
    <name type="scientific">Araucaria cunninghamii</name>
    <name type="common">Hoop pine</name>
    <name type="synonym">Moreton Bay pine</name>
    <dbReference type="NCBI Taxonomy" id="56994"/>
    <lineage>
        <taxon>Eukaryota</taxon>
        <taxon>Viridiplantae</taxon>
        <taxon>Streptophyta</taxon>
        <taxon>Embryophyta</taxon>
        <taxon>Tracheophyta</taxon>
        <taxon>Spermatophyta</taxon>
        <taxon>Pinopsida</taxon>
        <taxon>Pinidae</taxon>
        <taxon>Conifers II</taxon>
        <taxon>Araucariales</taxon>
        <taxon>Araucariaceae</taxon>
        <taxon>Araucaria</taxon>
    </lineage>
</organism>
<dbReference type="EMBL" id="GCKF01041272">
    <property type="protein sequence ID" value="JAG95194.1"/>
    <property type="molecule type" value="Transcribed_RNA"/>
</dbReference>
<dbReference type="InterPro" id="IPR057207">
    <property type="entry name" value="FBXL15_LRR"/>
</dbReference>
<reference evidence="3" key="1">
    <citation type="submission" date="2015-03" db="EMBL/GenBank/DDBJ databases">
        <title>A transcriptome of Araucaria cunninghamii, an australian fine timber species.</title>
        <authorList>
            <person name="Jing Yi C.J.Y."/>
            <person name="Yin San L.Y.S."/>
            <person name="Abdul Karim S.S."/>
            <person name="Wan Azmi N.N."/>
            <person name="Hercus R.R."/>
            <person name="Croft L.L."/>
        </authorList>
    </citation>
    <scope>NUCLEOTIDE SEQUENCE</scope>
    <source>
        <strain evidence="3">MI0301</strain>
        <tissue evidence="3">Leaf</tissue>
    </source>
</reference>
<evidence type="ECO:0000259" key="2">
    <source>
        <dbReference type="Pfam" id="PF25372"/>
    </source>
</evidence>
<proteinExistence type="predicted"/>
<feature type="domain" description="F-box/LRR-repeat protein 15-like leucin rich repeat" evidence="2">
    <location>
        <begin position="121"/>
        <end position="202"/>
    </location>
</feature>
<dbReference type="Gene3D" id="1.20.1280.50">
    <property type="match status" value="1"/>
</dbReference>
<accession>A0A0D6QXC2</accession>
<dbReference type="Gene3D" id="3.80.10.10">
    <property type="entry name" value="Ribonuclease Inhibitor"/>
    <property type="match status" value="1"/>
</dbReference>
<name>A0A0D6QXC2_ARACU</name>
<sequence length="244" mass="27023">MVCVRMITFLCGFEGLDSVDHEIDMEHPSAADALSADVLAHCFLHLSSFQDWARASSVCRKWREAVKQSIAQMQKLSFAGWKMDDASLARLVQGAFSLKELDISRACWGCQITDDGLCQLSLSKCCRNLTSVSMWGMTGITDRGVMQLVSVASSLQHLNIGGTFISDESLFAIARHCPQLKVLILWSCRHVTERGLSTVVRGCPKLETLNVWGMRISQNSYVDLRTINPHLCIKPGGVHIPIVL</sequence>
<evidence type="ECO:0000313" key="3">
    <source>
        <dbReference type="EMBL" id="JAG95194.1"/>
    </source>
</evidence>